<dbReference type="InterPro" id="IPR002491">
    <property type="entry name" value="ABC_transptr_periplasmic_BD"/>
</dbReference>
<keyword evidence="4" id="KW-0449">Lipoprotein</keyword>
<evidence type="ECO:0000259" key="3">
    <source>
        <dbReference type="PROSITE" id="PS50983"/>
    </source>
</evidence>
<protein>
    <submittedName>
        <fullName evidence="4">Lipoprotein</fullName>
    </submittedName>
</protein>
<dbReference type="Gene3D" id="3.40.50.1980">
    <property type="entry name" value="Nitrogenase molybdenum iron protein domain"/>
    <property type="match status" value="2"/>
</dbReference>
<organism evidence="4 5">
    <name type="scientific">Cutibacterium modestum</name>
    <dbReference type="NCBI Taxonomy" id="2559073"/>
    <lineage>
        <taxon>Bacteria</taxon>
        <taxon>Bacillati</taxon>
        <taxon>Actinomycetota</taxon>
        <taxon>Actinomycetes</taxon>
        <taxon>Propionibacteriales</taxon>
        <taxon>Propionibacteriaceae</taxon>
        <taxon>Cutibacterium</taxon>
    </lineage>
</organism>
<dbReference type="EMBL" id="AP024747">
    <property type="protein sequence ID" value="BCY24090.1"/>
    <property type="molecule type" value="Genomic_DNA"/>
</dbReference>
<dbReference type="CDD" id="cd01148">
    <property type="entry name" value="TroA_a"/>
    <property type="match status" value="1"/>
</dbReference>
<accession>A0AAD1KNG7</accession>
<feature type="chain" id="PRO_5042206392" evidence="2">
    <location>
        <begin position="24"/>
        <end position="336"/>
    </location>
</feature>
<evidence type="ECO:0000256" key="2">
    <source>
        <dbReference type="SAM" id="SignalP"/>
    </source>
</evidence>
<feature type="domain" description="Fe/B12 periplasmic-binding" evidence="3">
    <location>
        <begin position="70"/>
        <end position="336"/>
    </location>
</feature>
<reference evidence="4" key="1">
    <citation type="submission" date="2021-06" db="EMBL/GenBank/DDBJ databases">
        <title>Genome sequence of Cutibacterium modestum strain KB17-24694.</title>
        <authorList>
            <person name="Dekio I."/>
            <person name="Asahina A."/>
            <person name="Nishida M."/>
        </authorList>
    </citation>
    <scope>NUCLEOTIDE SEQUENCE</scope>
    <source>
        <strain evidence="4">KB17-24694</strain>
    </source>
</reference>
<dbReference type="Pfam" id="PF01497">
    <property type="entry name" value="Peripla_BP_2"/>
    <property type="match status" value="1"/>
</dbReference>
<dbReference type="PANTHER" id="PTHR30535:SF7">
    <property type="entry name" value="IRON(III) DICITRATE-BINDING PROTEIN"/>
    <property type="match status" value="1"/>
</dbReference>
<gene>
    <name evidence="4" type="ORF">KB1_00800</name>
</gene>
<name>A0AAD1KNG7_9ACTN</name>
<dbReference type="AlphaFoldDB" id="A0AAD1KNG7"/>
<feature type="signal peptide" evidence="2">
    <location>
        <begin position="1"/>
        <end position="23"/>
    </location>
</feature>
<evidence type="ECO:0000313" key="5">
    <source>
        <dbReference type="Proteomes" id="UP000825072"/>
    </source>
</evidence>
<dbReference type="PANTHER" id="PTHR30535">
    <property type="entry name" value="VITAMIN B12-BINDING PROTEIN"/>
    <property type="match status" value="1"/>
</dbReference>
<dbReference type="SUPFAM" id="SSF53807">
    <property type="entry name" value="Helical backbone' metal receptor"/>
    <property type="match status" value="1"/>
</dbReference>
<keyword evidence="2" id="KW-0732">Signal</keyword>
<dbReference type="InterPro" id="IPR050902">
    <property type="entry name" value="ABC_Transporter_SBP"/>
</dbReference>
<comment type="similarity">
    <text evidence="1">Belongs to the bacterial solute-binding protein 8 family.</text>
</comment>
<dbReference type="PROSITE" id="PS51257">
    <property type="entry name" value="PROKAR_LIPOPROTEIN"/>
    <property type="match status" value="1"/>
</dbReference>
<sequence>MARRYTRRVALVTALVIPVSFMAGCGSAVTEQNASTASSYATGSKAGHTSYPLTVESCGVKQTFDSAPKRAVTLTSTATETMLELGLEKSMVGTAYQRTRPIGAQYKKAYNSVPVLAVGQPSMEKLLSVNPDFVYSGYPDGFSKSNGHTREDLQKMGIKTHLSPVGCTNEVKTLDDETKEIRTIGQIFDVNDRAEASIRKFNDKVNAVKESVKGKERPKVFLYNSGEDAPTTVGGWAYASVMIDAAGGENIFANEPLRWGKMSWEQVARADPDLILIYDYKTPSVDQKIKTLKSIPALKDTKAVKNNAFPVISLSLAQPGPRSAEGIEQLAKQFHG</sequence>
<evidence type="ECO:0000313" key="4">
    <source>
        <dbReference type="EMBL" id="BCY24090.1"/>
    </source>
</evidence>
<dbReference type="PROSITE" id="PS50983">
    <property type="entry name" value="FE_B12_PBP"/>
    <property type="match status" value="1"/>
</dbReference>
<dbReference type="Proteomes" id="UP000825072">
    <property type="component" value="Chromosome 1"/>
</dbReference>
<proteinExistence type="inferred from homology"/>
<evidence type="ECO:0000256" key="1">
    <source>
        <dbReference type="ARBA" id="ARBA00008814"/>
    </source>
</evidence>